<proteinExistence type="predicted"/>
<accession>A0AAD7MV94</accession>
<evidence type="ECO:0000313" key="3">
    <source>
        <dbReference type="EMBL" id="KAJ7733726.1"/>
    </source>
</evidence>
<feature type="signal peptide" evidence="2">
    <location>
        <begin position="1"/>
        <end position="22"/>
    </location>
</feature>
<dbReference type="EMBL" id="JARJLG010000166">
    <property type="protein sequence ID" value="KAJ7733726.1"/>
    <property type="molecule type" value="Genomic_DNA"/>
</dbReference>
<feature type="region of interest" description="Disordered" evidence="1">
    <location>
        <begin position="28"/>
        <end position="56"/>
    </location>
</feature>
<name>A0AAD7MV94_9AGAR</name>
<feature type="chain" id="PRO_5042142340" evidence="2">
    <location>
        <begin position="23"/>
        <end position="127"/>
    </location>
</feature>
<evidence type="ECO:0000256" key="1">
    <source>
        <dbReference type="SAM" id="MobiDB-lite"/>
    </source>
</evidence>
<keyword evidence="4" id="KW-1185">Reference proteome</keyword>
<gene>
    <name evidence="3" type="ORF">DFH07DRAFT_780515</name>
</gene>
<evidence type="ECO:0000256" key="2">
    <source>
        <dbReference type="SAM" id="SignalP"/>
    </source>
</evidence>
<organism evidence="3 4">
    <name type="scientific">Mycena maculata</name>
    <dbReference type="NCBI Taxonomy" id="230809"/>
    <lineage>
        <taxon>Eukaryota</taxon>
        <taxon>Fungi</taxon>
        <taxon>Dikarya</taxon>
        <taxon>Basidiomycota</taxon>
        <taxon>Agaricomycotina</taxon>
        <taxon>Agaricomycetes</taxon>
        <taxon>Agaricomycetidae</taxon>
        <taxon>Agaricales</taxon>
        <taxon>Marasmiineae</taxon>
        <taxon>Mycenaceae</taxon>
        <taxon>Mycena</taxon>
    </lineage>
</organism>
<dbReference type="AlphaFoldDB" id="A0AAD7MV94"/>
<reference evidence="3" key="1">
    <citation type="submission" date="2023-03" db="EMBL/GenBank/DDBJ databases">
        <title>Massive genome expansion in bonnet fungi (Mycena s.s.) driven by repeated elements and novel gene families across ecological guilds.</title>
        <authorList>
            <consortium name="Lawrence Berkeley National Laboratory"/>
            <person name="Harder C.B."/>
            <person name="Miyauchi S."/>
            <person name="Viragh M."/>
            <person name="Kuo A."/>
            <person name="Thoen E."/>
            <person name="Andreopoulos B."/>
            <person name="Lu D."/>
            <person name="Skrede I."/>
            <person name="Drula E."/>
            <person name="Henrissat B."/>
            <person name="Morin E."/>
            <person name="Kohler A."/>
            <person name="Barry K."/>
            <person name="LaButti K."/>
            <person name="Morin E."/>
            <person name="Salamov A."/>
            <person name="Lipzen A."/>
            <person name="Mereny Z."/>
            <person name="Hegedus B."/>
            <person name="Baldrian P."/>
            <person name="Stursova M."/>
            <person name="Weitz H."/>
            <person name="Taylor A."/>
            <person name="Grigoriev I.V."/>
            <person name="Nagy L.G."/>
            <person name="Martin F."/>
            <person name="Kauserud H."/>
        </authorList>
    </citation>
    <scope>NUCLEOTIDE SEQUENCE</scope>
    <source>
        <strain evidence="3">CBHHK188m</strain>
    </source>
</reference>
<evidence type="ECO:0000313" key="4">
    <source>
        <dbReference type="Proteomes" id="UP001215280"/>
    </source>
</evidence>
<keyword evidence="2" id="KW-0732">Signal</keyword>
<dbReference type="Proteomes" id="UP001215280">
    <property type="component" value="Unassembled WGS sequence"/>
</dbReference>
<protein>
    <submittedName>
        <fullName evidence="3">Uncharacterized protein</fullName>
    </submittedName>
</protein>
<comment type="caution">
    <text evidence="3">The sequence shown here is derived from an EMBL/GenBank/DDBJ whole genome shotgun (WGS) entry which is preliminary data.</text>
</comment>
<sequence length="127" mass="14190">MVMVWLPRIFCLSPSSLSVARATKAQKARQNNLQKARNSHKVTVEEVPDEDIPAPDCMDPVNLAHVHLKELLEAIQDGSQILDPTPETATELSLNQLNYKDFPALHRATASLSVKSKDKKLDVFFRA</sequence>